<feature type="compositionally biased region" description="Basic and acidic residues" evidence="1">
    <location>
        <begin position="95"/>
        <end position="125"/>
    </location>
</feature>
<name>G4U2C0_SERID</name>
<proteinExistence type="predicted"/>
<protein>
    <submittedName>
        <fullName evidence="2">Uncharacterized protein</fullName>
    </submittedName>
</protein>
<feature type="region of interest" description="Disordered" evidence="1">
    <location>
        <begin position="178"/>
        <end position="276"/>
    </location>
</feature>
<organism evidence="2 3">
    <name type="scientific">Serendipita indica (strain DSM 11827)</name>
    <name type="common">Root endophyte fungus</name>
    <name type="synonym">Piriformospora indica</name>
    <dbReference type="NCBI Taxonomy" id="1109443"/>
    <lineage>
        <taxon>Eukaryota</taxon>
        <taxon>Fungi</taxon>
        <taxon>Dikarya</taxon>
        <taxon>Basidiomycota</taxon>
        <taxon>Agaricomycotina</taxon>
        <taxon>Agaricomycetes</taxon>
        <taxon>Sebacinales</taxon>
        <taxon>Serendipitaceae</taxon>
        <taxon>Serendipita</taxon>
    </lineage>
</organism>
<dbReference type="AlphaFoldDB" id="G4U2C0"/>
<evidence type="ECO:0000313" key="3">
    <source>
        <dbReference type="Proteomes" id="UP000007148"/>
    </source>
</evidence>
<dbReference type="eggNOG" id="ENOG502S9RM">
    <property type="taxonomic scope" value="Eukaryota"/>
</dbReference>
<sequence length="326" mass="37079">MEGIWNKITGKDDHHEQQNPPQTVAQGHTQPQAHGNINELRPVATEASTQKVNKEEDSFSFSKIKEALGGRSPGKQAPAPLPAVGVQPTLNAPPNERKESDDWRDKFKDLLDRGATNKREAEEERLRLEREAVEKEISAKEAEEKATVKGKLKDLFTSDAKEAAEHQRLVDEAIQKRREAEEAKRREESFRHKIKDVFDGDDEEKERERQRLAEEAKRNQSFGARVRNIFKDEPEPAPVKKHPWSRTPSPPPKKDWKDKINELAGGGAKAEAKEDHLDKTIDWVQDHVLGKGDQHNESAVEQAKDKQIADAIRHVTGMKKDDDKRH</sequence>
<reference evidence="2 3" key="1">
    <citation type="journal article" date="2011" name="PLoS Pathog.">
        <title>Endophytic Life Strategies Decoded by Genome and Transcriptome Analyses of the Mutualistic Root Symbiont Piriformospora indica.</title>
        <authorList>
            <person name="Zuccaro A."/>
            <person name="Lahrmann U."/>
            <person name="Guldener U."/>
            <person name="Langen G."/>
            <person name="Pfiffi S."/>
            <person name="Biedenkopf D."/>
            <person name="Wong P."/>
            <person name="Samans B."/>
            <person name="Grimm C."/>
            <person name="Basiewicz M."/>
            <person name="Murat C."/>
            <person name="Martin F."/>
            <person name="Kogel K.H."/>
        </authorList>
    </citation>
    <scope>NUCLEOTIDE SEQUENCE [LARGE SCALE GENOMIC DNA]</scope>
    <source>
        <strain evidence="2 3">DSM 11827</strain>
    </source>
</reference>
<feature type="compositionally biased region" description="Basic and acidic residues" evidence="1">
    <location>
        <begin position="206"/>
        <end position="218"/>
    </location>
</feature>
<feature type="region of interest" description="Disordered" evidence="1">
    <location>
        <begin position="1"/>
        <end position="125"/>
    </location>
</feature>
<feature type="compositionally biased region" description="Polar residues" evidence="1">
    <location>
        <begin position="18"/>
        <end position="35"/>
    </location>
</feature>
<feature type="region of interest" description="Disordered" evidence="1">
    <location>
        <begin position="293"/>
        <end position="326"/>
    </location>
</feature>
<accession>G4U2C0</accession>
<dbReference type="OMA" id="HEQQNPP"/>
<gene>
    <name evidence="2" type="ORF">PIIN_02951</name>
</gene>
<keyword evidence="3" id="KW-1185">Reference proteome</keyword>
<feature type="compositionally biased region" description="Basic and acidic residues" evidence="1">
    <location>
        <begin position="52"/>
        <end position="68"/>
    </location>
</feature>
<feature type="compositionally biased region" description="Basic and acidic residues" evidence="1">
    <location>
        <begin position="252"/>
        <end position="261"/>
    </location>
</feature>
<dbReference type="InParanoid" id="G4U2C0"/>
<dbReference type="PANTHER" id="PTHR40462">
    <property type="entry name" value="CHROMOSOME 1, WHOLE GENOME SHOTGUN SEQUENCE"/>
    <property type="match status" value="1"/>
</dbReference>
<feature type="compositionally biased region" description="Basic and acidic residues" evidence="1">
    <location>
        <begin position="178"/>
        <end position="198"/>
    </location>
</feature>
<dbReference type="EMBL" id="CAFZ01001869">
    <property type="protein sequence ID" value="CCA77729.1"/>
    <property type="molecule type" value="Genomic_DNA"/>
</dbReference>
<evidence type="ECO:0000313" key="2">
    <source>
        <dbReference type="EMBL" id="CCA77729.1"/>
    </source>
</evidence>
<evidence type="ECO:0000256" key="1">
    <source>
        <dbReference type="SAM" id="MobiDB-lite"/>
    </source>
</evidence>
<comment type="caution">
    <text evidence="2">The sequence shown here is derived from an EMBL/GenBank/DDBJ whole genome shotgun (WGS) entry which is preliminary data.</text>
</comment>
<dbReference type="OrthoDB" id="3050608at2759"/>
<dbReference type="Proteomes" id="UP000007148">
    <property type="component" value="Unassembled WGS sequence"/>
</dbReference>
<dbReference type="HOGENOM" id="CLU_997675_0_0_1"/>
<dbReference type="PANTHER" id="PTHR40462:SF1">
    <property type="entry name" value="EXPRESSED PROTEIN"/>
    <property type="match status" value="1"/>
</dbReference>